<dbReference type="EMBL" id="NETH01000083">
    <property type="protein sequence ID" value="RCW16096.1"/>
    <property type="molecule type" value="Genomic_DNA"/>
</dbReference>
<comment type="caution">
    <text evidence="4">The sequence shown here is derived from an EMBL/GenBank/DDBJ whole genome shotgun (WGS) entry which is preliminary data.</text>
</comment>
<reference evidence="4 5" key="1">
    <citation type="journal article" date="2018" name="Sci. Rep.">
        <title>Network-guided genomic and metagenomic analysis of the faecal microbiota of the critically endangered kakapo.</title>
        <authorList>
            <person name="Waite D.W."/>
            <person name="Dsouza M."/>
            <person name="Sekiguchi Y."/>
            <person name="Hugenholtz P."/>
            <person name="Taylor M.W."/>
        </authorList>
    </citation>
    <scope>NUCLEOTIDE SEQUENCE [LARGE SCALE GENOMIC DNA]</scope>
    <source>
        <strain evidence="4 5">BI02</strain>
    </source>
</reference>
<proteinExistence type="predicted"/>
<dbReference type="PROSITE" id="PS51900">
    <property type="entry name" value="CB"/>
    <property type="match status" value="1"/>
</dbReference>
<dbReference type="GO" id="GO:0003677">
    <property type="term" value="F:DNA binding"/>
    <property type="evidence" value="ECO:0007669"/>
    <property type="project" value="UniProtKB-UniRule"/>
</dbReference>
<evidence type="ECO:0000313" key="5">
    <source>
        <dbReference type="Proteomes" id="UP000253215"/>
    </source>
</evidence>
<dbReference type="SUPFAM" id="SSF47823">
    <property type="entry name" value="lambda integrase-like, N-terminal domain"/>
    <property type="match status" value="1"/>
</dbReference>
<evidence type="ECO:0000259" key="3">
    <source>
        <dbReference type="PROSITE" id="PS51900"/>
    </source>
</evidence>
<name>A0A368UC62_9STRE</name>
<sequence>MSKLEAKGRDILRKQYYDRSKVAREAIKLENGRHAVYNTISSKNSLRQHESQWRQFATYASEKYHVKGLKKLNKHMVASYLNELKAQGVAEKTLKSRVSAINHVMVGSGVWKSNQKVSLTNLRGNGSVSHEKGARRVYKPLTGKEWREANQGAYRANMELVDLSRAFGLRRSEIFGKAGSSYKGLTFRNLGHVEGSQRLFAEVIGKGGKYRVVPVLEAFKGQMWAKYGTQSRTYPKDYFKKPAEERARLLKSSLKSKERLFQTNKSNVPLHINRNEYVERMLKERQKHYEKSQGKLTPNQKRVGYSRIRFKELENGRLELFKVDYKNGQRVITAVKPFDVIKVATFEGYALAAADVMRAVGHNRLDVLQTYL</sequence>
<dbReference type="InterPro" id="IPR044068">
    <property type="entry name" value="CB"/>
</dbReference>
<dbReference type="Gene3D" id="1.10.150.130">
    <property type="match status" value="1"/>
</dbReference>
<gene>
    <name evidence="4" type="ORF">CAC02_10525</name>
</gene>
<dbReference type="InterPro" id="IPR010998">
    <property type="entry name" value="Integrase_recombinase_N"/>
</dbReference>
<dbReference type="Proteomes" id="UP000253215">
    <property type="component" value="Unassembled WGS sequence"/>
</dbReference>
<keyword evidence="1 2" id="KW-0238">DNA-binding</keyword>
<dbReference type="AlphaFoldDB" id="A0A368UC62"/>
<accession>A0A368UC62</accession>
<evidence type="ECO:0000313" key="4">
    <source>
        <dbReference type="EMBL" id="RCW16096.1"/>
    </source>
</evidence>
<dbReference type="GO" id="GO:0015074">
    <property type="term" value="P:DNA integration"/>
    <property type="evidence" value="ECO:0007669"/>
    <property type="project" value="InterPro"/>
</dbReference>
<evidence type="ECO:0000256" key="2">
    <source>
        <dbReference type="PROSITE-ProRule" id="PRU01248"/>
    </source>
</evidence>
<feature type="domain" description="Core-binding (CB)" evidence="3">
    <location>
        <begin position="27"/>
        <end position="109"/>
    </location>
</feature>
<protein>
    <submittedName>
        <fullName evidence="4">Recombinase XerC</fullName>
    </submittedName>
</protein>
<organism evidence="4 5">
    <name type="scientific">Streptococcus gallolyticus</name>
    <dbReference type="NCBI Taxonomy" id="315405"/>
    <lineage>
        <taxon>Bacteria</taxon>
        <taxon>Bacillati</taxon>
        <taxon>Bacillota</taxon>
        <taxon>Bacilli</taxon>
        <taxon>Lactobacillales</taxon>
        <taxon>Streptococcaceae</taxon>
        <taxon>Streptococcus</taxon>
    </lineage>
</organism>
<dbReference type="InterPro" id="IPR004107">
    <property type="entry name" value="Integrase_SAM-like_N"/>
</dbReference>
<evidence type="ECO:0000256" key="1">
    <source>
        <dbReference type="ARBA" id="ARBA00023125"/>
    </source>
</evidence>
<dbReference type="Pfam" id="PF02899">
    <property type="entry name" value="Phage_int_SAM_1"/>
    <property type="match status" value="1"/>
</dbReference>